<proteinExistence type="predicted"/>
<dbReference type="AlphaFoldDB" id="D5G6J5"/>
<dbReference type="HOGENOM" id="CLU_2814275_0_0_1"/>
<sequence>MAWFCSNCGFGPHNPELHVACIECGRPANGEECDEQRPGSRSYPNCQNADSANAFLVADTIMRNHST</sequence>
<reference evidence="1 2" key="1">
    <citation type="journal article" date="2010" name="Nature">
        <title>Perigord black truffle genome uncovers evolutionary origins and mechanisms of symbiosis.</title>
        <authorList>
            <person name="Martin F."/>
            <person name="Kohler A."/>
            <person name="Murat C."/>
            <person name="Balestrini R."/>
            <person name="Coutinho P.M."/>
            <person name="Jaillon O."/>
            <person name="Montanini B."/>
            <person name="Morin E."/>
            <person name="Noel B."/>
            <person name="Percudani R."/>
            <person name="Porcel B."/>
            <person name="Rubini A."/>
            <person name="Amicucci A."/>
            <person name="Amselem J."/>
            <person name="Anthouard V."/>
            <person name="Arcioni S."/>
            <person name="Artiguenave F."/>
            <person name="Aury J.M."/>
            <person name="Ballario P."/>
            <person name="Bolchi A."/>
            <person name="Brenna A."/>
            <person name="Brun A."/>
            <person name="Buee M."/>
            <person name="Cantarel B."/>
            <person name="Chevalier G."/>
            <person name="Couloux A."/>
            <person name="Da Silva C."/>
            <person name="Denoeud F."/>
            <person name="Duplessis S."/>
            <person name="Ghignone S."/>
            <person name="Hilselberger B."/>
            <person name="Iotti M."/>
            <person name="Marcais B."/>
            <person name="Mello A."/>
            <person name="Miranda M."/>
            <person name="Pacioni G."/>
            <person name="Quesneville H."/>
            <person name="Riccioni C."/>
            <person name="Ruotolo R."/>
            <person name="Splivallo R."/>
            <person name="Stocchi V."/>
            <person name="Tisserant E."/>
            <person name="Viscomi A.R."/>
            <person name="Zambonelli A."/>
            <person name="Zampieri E."/>
            <person name="Henrissat B."/>
            <person name="Lebrun M.H."/>
            <person name="Paolocci F."/>
            <person name="Bonfante P."/>
            <person name="Ottonello S."/>
            <person name="Wincker P."/>
        </authorList>
    </citation>
    <scope>NUCLEOTIDE SEQUENCE [LARGE SCALE GENOMIC DNA]</scope>
    <source>
        <strain evidence="1 2">Mel28</strain>
    </source>
</reference>
<keyword evidence="2" id="KW-1185">Reference proteome</keyword>
<dbReference type="KEGG" id="tml:GSTUM_00004509001"/>
<organism evidence="1 2">
    <name type="scientific">Tuber melanosporum (strain Mel28)</name>
    <name type="common">Perigord black truffle</name>
    <dbReference type="NCBI Taxonomy" id="656061"/>
    <lineage>
        <taxon>Eukaryota</taxon>
        <taxon>Fungi</taxon>
        <taxon>Dikarya</taxon>
        <taxon>Ascomycota</taxon>
        <taxon>Pezizomycotina</taxon>
        <taxon>Pezizomycetes</taxon>
        <taxon>Pezizales</taxon>
        <taxon>Tuberaceae</taxon>
        <taxon>Tuber</taxon>
    </lineage>
</organism>
<gene>
    <name evidence="1" type="ORF">GSTUM_00004509001</name>
</gene>
<protein>
    <submittedName>
        <fullName evidence="1">(Perigord truffle) hypothetical protein</fullName>
    </submittedName>
</protein>
<dbReference type="InParanoid" id="D5G6J5"/>
<evidence type="ECO:0000313" key="1">
    <source>
        <dbReference type="EMBL" id="CAZ80138.1"/>
    </source>
</evidence>
<dbReference type="EMBL" id="FN430009">
    <property type="protein sequence ID" value="CAZ80138.1"/>
    <property type="molecule type" value="Genomic_DNA"/>
</dbReference>
<dbReference type="Proteomes" id="UP000006911">
    <property type="component" value="Unassembled WGS sequence"/>
</dbReference>
<dbReference type="GeneID" id="9181223"/>
<accession>D5G6J5</accession>
<evidence type="ECO:0000313" key="2">
    <source>
        <dbReference type="Proteomes" id="UP000006911"/>
    </source>
</evidence>
<dbReference type="RefSeq" id="XP_002835981.1">
    <property type="nucleotide sequence ID" value="XM_002835935.1"/>
</dbReference>
<name>D5G6J5_TUBMM</name>